<proteinExistence type="predicted"/>
<keyword evidence="2" id="KW-1185">Reference proteome</keyword>
<dbReference type="Proteomes" id="UP000018888">
    <property type="component" value="Unassembled WGS sequence"/>
</dbReference>
<reference evidence="1 2" key="2">
    <citation type="journal article" date="2018" name="New Phytol.">
        <title>High intraspecific genome diversity in the model arbuscular mycorrhizal symbiont Rhizophagus irregularis.</title>
        <authorList>
            <person name="Chen E.C.H."/>
            <person name="Morin E."/>
            <person name="Beaudet D."/>
            <person name="Noel J."/>
            <person name="Yildirir G."/>
            <person name="Ndikumana S."/>
            <person name="Charron P."/>
            <person name="St-Onge C."/>
            <person name="Giorgi J."/>
            <person name="Kruger M."/>
            <person name="Marton T."/>
            <person name="Ropars J."/>
            <person name="Grigoriev I.V."/>
            <person name="Hainaut M."/>
            <person name="Henrissat B."/>
            <person name="Roux C."/>
            <person name="Martin F."/>
            <person name="Corradi N."/>
        </authorList>
    </citation>
    <scope>NUCLEOTIDE SEQUENCE [LARGE SCALE GENOMIC DNA]</scope>
    <source>
        <strain evidence="1 2">DAOM 197198</strain>
    </source>
</reference>
<gene>
    <name evidence="1" type="ORF">GLOIN_2v1761212</name>
</gene>
<dbReference type="AlphaFoldDB" id="A0A2P4QZW1"/>
<reference evidence="1 2" key="1">
    <citation type="journal article" date="2013" name="Proc. Natl. Acad. Sci. U.S.A.">
        <title>Genome of an arbuscular mycorrhizal fungus provides insight into the oldest plant symbiosis.</title>
        <authorList>
            <person name="Tisserant E."/>
            <person name="Malbreil M."/>
            <person name="Kuo A."/>
            <person name="Kohler A."/>
            <person name="Symeonidi A."/>
            <person name="Balestrini R."/>
            <person name="Charron P."/>
            <person name="Duensing N."/>
            <person name="Frei Dit Frey N."/>
            <person name="Gianinazzi-Pearson V."/>
            <person name="Gilbert L.B."/>
            <person name="Handa Y."/>
            <person name="Herr J.R."/>
            <person name="Hijri M."/>
            <person name="Koul R."/>
            <person name="Kawaguchi M."/>
            <person name="Krajinski F."/>
            <person name="Lammers P.J."/>
            <person name="Masclaux F.G."/>
            <person name="Murat C."/>
            <person name="Morin E."/>
            <person name="Ndikumana S."/>
            <person name="Pagni M."/>
            <person name="Petitpierre D."/>
            <person name="Requena N."/>
            <person name="Rosikiewicz P."/>
            <person name="Riley R."/>
            <person name="Saito K."/>
            <person name="San Clemente H."/>
            <person name="Shapiro H."/>
            <person name="van Tuinen D."/>
            <person name="Becard G."/>
            <person name="Bonfante P."/>
            <person name="Paszkowski U."/>
            <person name="Shachar-Hill Y.Y."/>
            <person name="Tuskan G.A."/>
            <person name="Young P.W."/>
            <person name="Sanders I.R."/>
            <person name="Henrissat B."/>
            <person name="Rensing S.A."/>
            <person name="Grigoriev I.V."/>
            <person name="Corradi N."/>
            <person name="Roux C."/>
            <person name="Martin F."/>
        </authorList>
    </citation>
    <scope>NUCLEOTIDE SEQUENCE [LARGE SCALE GENOMIC DNA]</scope>
    <source>
        <strain evidence="1 2">DAOM 197198</strain>
    </source>
</reference>
<evidence type="ECO:0000313" key="1">
    <source>
        <dbReference type="EMBL" id="POG83184.1"/>
    </source>
</evidence>
<accession>A0A2P4QZW1</accession>
<comment type="caution">
    <text evidence="1">The sequence shown here is derived from an EMBL/GenBank/DDBJ whole genome shotgun (WGS) entry which is preliminary data.</text>
</comment>
<dbReference type="EMBL" id="AUPC02000001">
    <property type="protein sequence ID" value="POG83184.1"/>
    <property type="molecule type" value="Genomic_DNA"/>
</dbReference>
<evidence type="ECO:0000313" key="2">
    <source>
        <dbReference type="Proteomes" id="UP000018888"/>
    </source>
</evidence>
<sequence>MPTLKTLFTFRNLERKVQDAAGFHFEETEKEKERKDKKKASAMEQFNNRGVSRCETSINSVRSVKISVIFDMMFWLFGFRMTGWNFEDFWLPRRHFEGPEHQSAGLRFGQIYREIGSNLDTGILQGNRLQFGYRNPASKVSIFETF</sequence>
<protein>
    <submittedName>
        <fullName evidence="1">Uncharacterized protein</fullName>
    </submittedName>
</protein>
<name>A0A2P4QZW1_RHIID</name>
<dbReference type="VEuPathDB" id="FungiDB:RhiirFUN_012681"/>
<organism evidence="1 2">
    <name type="scientific">Rhizophagus irregularis (strain DAOM 181602 / DAOM 197198 / MUCL 43194)</name>
    <name type="common">Arbuscular mycorrhizal fungus</name>
    <name type="synonym">Glomus intraradices</name>
    <dbReference type="NCBI Taxonomy" id="747089"/>
    <lineage>
        <taxon>Eukaryota</taxon>
        <taxon>Fungi</taxon>
        <taxon>Fungi incertae sedis</taxon>
        <taxon>Mucoromycota</taxon>
        <taxon>Glomeromycotina</taxon>
        <taxon>Glomeromycetes</taxon>
        <taxon>Glomerales</taxon>
        <taxon>Glomeraceae</taxon>
        <taxon>Rhizophagus</taxon>
    </lineage>
</organism>